<dbReference type="Gene3D" id="2.130.10.10">
    <property type="entry name" value="YVTN repeat-like/Quinoprotein amine dehydrogenase"/>
    <property type="match status" value="1"/>
</dbReference>
<accession>A0A4Y7QJB4</accession>
<dbReference type="InterPro" id="IPR015943">
    <property type="entry name" value="WD40/YVTN_repeat-like_dom_sf"/>
</dbReference>
<dbReference type="PROSITE" id="PS50082">
    <property type="entry name" value="WD_REPEATS_2"/>
    <property type="match status" value="2"/>
</dbReference>
<dbReference type="GO" id="GO:0000387">
    <property type="term" value="P:spliceosomal snRNP assembly"/>
    <property type="evidence" value="ECO:0007669"/>
    <property type="project" value="TreeGrafter"/>
</dbReference>
<dbReference type="Pfam" id="PF00400">
    <property type="entry name" value="WD40"/>
    <property type="match status" value="3"/>
</dbReference>
<dbReference type="OrthoDB" id="408728at2759"/>
<feature type="repeat" description="WD" evidence="7">
    <location>
        <begin position="98"/>
        <end position="139"/>
    </location>
</feature>
<dbReference type="AlphaFoldDB" id="A0A4Y7QJB4"/>
<dbReference type="SMART" id="SM00320">
    <property type="entry name" value="WD40"/>
    <property type="match status" value="6"/>
</dbReference>
<dbReference type="Proteomes" id="UP000294933">
    <property type="component" value="Unassembled WGS sequence"/>
</dbReference>
<dbReference type="GO" id="GO:0032797">
    <property type="term" value="C:SMN complex"/>
    <property type="evidence" value="ECO:0007669"/>
    <property type="project" value="TreeGrafter"/>
</dbReference>
<dbReference type="InterPro" id="IPR001680">
    <property type="entry name" value="WD40_rpt"/>
</dbReference>
<protein>
    <recommendedName>
        <fullName evidence="6">Serine-threonine kinase receptor-associated protein</fullName>
    </recommendedName>
</protein>
<evidence type="ECO:0000256" key="6">
    <source>
        <dbReference type="ARBA" id="ARBA00040390"/>
    </source>
</evidence>
<dbReference type="PANTHER" id="PTHR19877">
    <property type="entry name" value="EUKARYOTIC TRANSLATION INITIATION FACTOR 3 SUBUNIT I"/>
    <property type="match status" value="1"/>
</dbReference>
<keyword evidence="3" id="KW-0677">Repeat</keyword>
<evidence type="ECO:0000256" key="3">
    <source>
        <dbReference type="ARBA" id="ARBA00022737"/>
    </source>
</evidence>
<evidence type="ECO:0000256" key="7">
    <source>
        <dbReference type="PROSITE-ProRule" id="PRU00221"/>
    </source>
</evidence>
<reference evidence="8 9" key="1">
    <citation type="submission" date="2018-06" db="EMBL/GenBank/DDBJ databases">
        <title>A transcriptomic atlas of mushroom development highlights an independent origin of complex multicellularity.</title>
        <authorList>
            <consortium name="DOE Joint Genome Institute"/>
            <person name="Krizsan K."/>
            <person name="Almasi E."/>
            <person name="Merenyi Z."/>
            <person name="Sahu N."/>
            <person name="Viragh M."/>
            <person name="Koszo T."/>
            <person name="Mondo S."/>
            <person name="Kiss B."/>
            <person name="Balint B."/>
            <person name="Kues U."/>
            <person name="Barry K."/>
            <person name="Hegedus J.C."/>
            <person name="Henrissat B."/>
            <person name="Johnson J."/>
            <person name="Lipzen A."/>
            <person name="Ohm R."/>
            <person name="Nagy I."/>
            <person name="Pangilinan J."/>
            <person name="Yan J."/>
            <person name="Xiong Y."/>
            <person name="Grigoriev I.V."/>
            <person name="Hibbett D.S."/>
            <person name="Nagy L.G."/>
        </authorList>
    </citation>
    <scope>NUCLEOTIDE SEQUENCE [LARGE SCALE GENOMIC DNA]</scope>
    <source>
        <strain evidence="8 9">SZMC22713</strain>
    </source>
</reference>
<dbReference type="SUPFAM" id="SSF50978">
    <property type="entry name" value="WD40 repeat-like"/>
    <property type="match status" value="1"/>
</dbReference>
<evidence type="ECO:0000313" key="8">
    <source>
        <dbReference type="EMBL" id="TDL27436.1"/>
    </source>
</evidence>
<gene>
    <name evidence="8" type="ORF">BD410DRAFT_713749</name>
</gene>
<dbReference type="PANTHER" id="PTHR19877:SF13">
    <property type="entry name" value="SERINE-THREONINE KINASE RECEPTOR-ASSOCIATED PROTEIN"/>
    <property type="match status" value="1"/>
</dbReference>
<comment type="similarity">
    <text evidence="5">Belongs to the WD repeat STRAP family.</text>
</comment>
<keyword evidence="1 7" id="KW-0853">WD repeat</keyword>
<dbReference type="InterPro" id="IPR036322">
    <property type="entry name" value="WD40_repeat_dom_sf"/>
</dbReference>
<evidence type="ECO:0000313" key="9">
    <source>
        <dbReference type="Proteomes" id="UP000294933"/>
    </source>
</evidence>
<name>A0A4Y7QJB4_9AGAM</name>
<dbReference type="GO" id="GO:0003723">
    <property type="term" value="F:RNA binding"/>
    <property type="evidence" value="ECO:0007669"/>
    <property type="project" value="TreeGrafter"/>
</dbReference>
<sequence>MSYPPKSVPLVAPGHTRPVTHLSFSLQDDDGSYLLVSSCKDGNPMLRDWTGDWIGTFIGHKGAVWCTKLSQDSSKAASGSADFTAKIWDTYSGKYLHSFPHNHIVRSVAMSPTASHLLTGGQEKKVRIFDLNRSDAAPDFLGGDSNNLCHDGTVKSVVWIGEYTGVSAGDDGWVKWWDLRTRQTVTTLKFPSAITSMELSPQTHRLVVTSGKTVSFIMESPSSGPAHNLELAYSPSSASLHPVLQDRFVTGSLGDEWVRVHGMDGEEREVLKGHHGPVHCVGFSPDGELYASGSGAFLDYPINPLCLYPDVTMLFVGTIRLWQTTPGKTYGLWQGQANGN</sequence>
<evidence type="ECO:0000256" key="2">
    <source>
        <dbReference type="ARBA" id="ARBA00022664"/>
    </source>
</evidence>
<organism evidence="8 9">
    <name type="scientific">Rickenella mellea</name>
    <dbReference type="NCBI Taxonomy" id="50990"/>
    <lineage>
        <taxon>Eukaryota</taxon>
        <taxon>Fungi</taxon>
        <taxon>Dikarya</taxon>
        <taxon>Basidiomycota</taxon>
        <taxon>Agaricomycotina</taxon>
        <taxon>Agaricomycetes</taxon>
        <taxon>Hymenochaetales</taxon>
        <taxon>Rickenellaceae</taxon>
        <taxon>Rickenella</taxon>
    </lineage>
</organism>
<keyword evidence="2" id="KW-0507">mRNA processing</keyword>
<dbReference type="VEuPathDB" id="FungiDB:BD410DRAFT_713749"/>
<dbReference type="PROSITE" id="PS50294">
    <property type="entry name" value="WD_REPEATS_REGION"/>
    <property type="match status" value="1"/>
</dbReference>
<dbReference type="EMBL" id="ML170159">
    <property type="protein sequence ID" value="TDL27436.1"/>
    <property type="molecule type" value="Genomic_DNA"/>
</dbReference>
<keyword evidence="9" id="KW-1185">Reference proteome</keyword>
<dbReference type="STRING" id="50990.A0A4Y7QJB4"/>
<keyword evidence="4" id="KW-0508">mRNA splicing</keyword>
<feature type="repeat" description="WD" evidence="7">
    <location>
        <begin position="57"/>
        <end position="98"/>
    </location>
</feature>
<proteinExistence type="inferred from homology"/>
<evidence type="ECO:0000256" key="5">
    <source>
        <dbReference type="ARBA" id="ARBA00038394"/>
    </source>
</evidence>
<evidence type="ECO:0000256" key="4">
    <source>
        <dbReference type="ARBA" id="ARBA00023187"/>
    </source>
</evidence>
<evidence type="ECO:0000256" key="1">
    <source>
        <dbReference type="ARBA" id="ARBA00022574"/>
    </source>
</evidence>